<evidence type="ECO:0000259" key="4">
    <source>
        <dbReference type="SMART" id="SM01293"/>
    </source>
</evidence>
<evidence type="ECO:0000256" key="1">
    <source>
        <dbReference type="ARBA" id="ARBA00007062"/>
    </source>
</evidence>
<dbReference type="EMBL" id="MNPL01016454">
    <property type="protein sequence ID" value="OQR70729.1"/>
    <property type="molecule type" value="Genomic_DNA"/>
</dbReference>
<dbReference type="Proteomes" id="UP000192247">
    <property type="component" value="Unassembled WGS sequence"/>
</dbReference>
<evidence type="ECO:0000256" key="2">
    <source>
        <dbReference type="SAM" id="MobiDB-lite"/>
    </source>
</evidence>
<feature type="compositionally biased region" description="Polar residues" evidence="2">
    <location>
        <begin position="281"/>
        <end position="291"/>
    </location>
</feature>
<dbReference type="FunCoup" id="A0A1V9XB13">
    <property type="interactions" value="1060"/>
</dbReference>
<organism evidence="5 6">
    <name type="scientific">Tropilaelaps mercedesae</name>
    <dbReference type="NCBI Taxonomy" id="418985"/>
    <lineage>
        <taxon>Eukaryota</taxon>
        <taxon>Metazoa</taxon>
        <taxon>Ecdysozoa</taxon>
        <taxon>Arthropoda</taxon>
        <taxon>Chelicerata</taxon>
        <taxon>Arachnida</taxon>
        <taxon>Acari</taxon>
        <taxon>Parasitiformes</taxon>
        <taxon>Mesostigmata</taxon>
        <taxon>Gamasina</taxon>
        <taxon>Dermanyssoidea</taxon>
        <taxon>Laelapidae</taxon>
        <taxon>Tropilaelaps</taxon>
    </lineage>
</organism>
<comment type="similarity">
    <text evidence="1">Belongs to the STRIP family.</text>
</comment>
<evidence type="ECO:0000313" key="6">
    <source>
        <dbReference type="Proteomes" id="UP000192247"/>
    </source>
</evidence>
<proteinExistence type="inferred from homology"/>
<dbReference type="SMART" id="SM01293">
    <property type="entry name" value="DUF3402"/>
    <property type="match status" value="1"/>
</dbReference>
<reference evidence="5 6" key="1">
    <citation type="journal article" date="2017" name="Gigascience">
        <title>Draft genome of the honey bee ectoparasitic mite, Tropilaelaps mercedesae, is shaped by the parasitic life history.</title>
        <authorList>
            <person name="Dong X."/>
            <person name="Armstrong S.D."/>
            <person name="Xia D."/>
            <person name="Makepeace B.L."/>
            <person name="Darby A.C."/>
            <person name="Kadowaki T."/>
        </authorList>
    </citation>
    <scope>NUCLEOTIDE SEQUENCE [LARGE SCALE GENOMIC DNA]</scope>
    <source>
        <strain evidence="5">Wuxi-XJTLU</strain>
    </source>
</reference>
<feature type="compositionally biased region" description="Basic and acidic residues" evidence="2">
    <location>
        <begin position="343"/>
        <end position="372"/>
    </location>
</feature>
<protein>
    <submittedName>
        <fullName evidence="5">Protein FAM40A isoform 1</fullName>
    </submittedName>
</protein>
<dbReference type="OrthoDB" id="18234at2759"/>
<feature type="region of interest" description="Disordered" evidence="2">
    <location>
        <begin position="744"/>
        <end position="766"/>
    </location>
</feature>
<dbReference type="GO" id="GO:0007010">
    <property type="term" value="P:cytoskeleton organization"/>
    <property type="evidence" value="ECO:0007669"/>
    <property type="project" value="TreeGrafter"/>
</dbReference>
<dbReference type="InterPro" id="IPR012486">
    <property type="entry name" value="Far11/STRP_N"/>
</dbReference>
<dbReference type="InParanoid" id="A0A1V9XB13"/>
<keyword evidence="6" id="KW-1185">Reference proteome</keyword>
<feature type="region of interest" description="Disordered" evidence="2">
    <location>
        <begin position="235"/>
        <end position="261"/>
    </location>
</feature>
<dbReference type="PANTHER" id="PTHR13239:SF4">
    <property type="entry name" value="AT25231P"/>
    <property type="match status" value="1"/>
</dbReference>
<dbReference type="PANTHER" id="PTHR13239">
    <property type="entry name" value="PROTEIN REQUIRED FOR HYPHAL ANASTOMOSIS HAM-2"/>
    <property type="match status" value="1"/>
</dbReference>
<name>A0A1V9XB13_9ACAR</name>
<dbReference type="AlphaFoldDB" id="A0A1V9XB13"/>
<sequence length="821" mass="92120">MNKKVELSELYSYSEESELQANAEKLSRLVGTAGWQPGNEVTAVRRLLETAESADENVRNDAIGALLYIAQGAWAEPDVTQLETCERAPRVLMNVHTNCLLLYSQGAWPLMLQLLRLEAERPAPAGNMLCLGDSQKLREIVSLLCTIAEVFRHIGPESSENERILKSNFCEELSQPTGGSGDTLLVLHLLQMVTAFCNGSSPHFPVKKLLLLLWKSLLLSLGGIEELKQLKADARQREGLPPAPPDTTDVVRGMRPASPPASLVDMIEVQQQRKSCRGQFKRQSLIKQSSMDDQEPGTGGVPPGGSAVNEQTNIDPTELPDGMPDEHPLEAAVVREPQVAHSDSQDKDTKDGLSDDRVTSDDNDKKAKERRGLPWQPKAALRDIDNFLAQARMKFVSFQLPNDTTTLAGLPEPILHGLRILERHKYTPLSEAQIMREMQIERHPFTHQAELQDTPTERLYQTLLPQMPQYMISLLKILLAAAPTSKAKTESVNILADVLPTAEASAENCVSAVQGALLAADINRHKEVLVKAISAVLLLLLKHVKISHCLQFEYIAQQLMFANCIPLVLKFFNQNVVSYAAAKHTLPPFEFPKVFLERPTELTPEMLEFSTEVAGQPYCWRNVFACINLLRILNKLTKNKHSRVMMLVVFKSAPILKRALKVRQAMLQLYALKLLKMQTKYLGRQWRKTNMKTMSAIYHKVRHRLGDDWAYGSDLDARPWDFQAEEFSLQAAINDFHRRRYDRLPGAHPGSTSSQNGTGGPHGAEVDPLLDLEPVDNCFLSVLGRQFELLPDFKENYGYWLKCQVYDAAIEWEKLLESPNL</sequence>
<feature type="region of interest" description="Disordered" evidence="2">
    <location>
        <begin position="274"/>
        <end position="374"/>
    </location>
</feature>
<dbReference type="InterPro" id="IPR021819">
    <property type="entry name" value="Far11/STRP_C"/>
</dbReference>
<dbReference type="InterPro" id="IPR040185">
    <property type="entry name" value="Far11/STRP"/>
</dbReference>
<feature type="domain" description="Far11/STRP C-terminal" evidence="4">
    <location>
        <begin position="411"/>
        <end position="797"/>
    </location>
</feature>
<dbReference type="Pfam" id="PF11882">
    <property type="entry name" value="DUF3402"/>
    <property type="match status" value="2"/>
</dbReference>
<dbReference type="SMART" id="SM01292">
    <property type="entry name" value="N1221"/>
    <property type="match status" value="1"/>
</dbReference>
<dbReference type="STRING" id="418985.A0A1V9XB13"/>
<accession>A0A1V9XB13</accession>
<feature type="domain" description="Far11/STRP N-terminal" evidence="3">
    <location>
        <begin position="1"/>
        <end position="292"/>
    </location>
</feature>
<evidence type="ECO:0000259" key="3">
    <source>
        <dbReference type="SMART" id="SM01292"/>
    </source>
</evidence>
<dbReference type="GO" id="GO:0005829">
    <property type="term" value="C:cytosol"/>
    <property type="evidence" value="ECO:0007669"/>
    <property type="project" value="TreeGrafter"/>
</dbReference>
<evidence type="ECO:0000313" key="5">
    <source>
        <dbReference type="EMBL" id="OQR70729.1"/>
    </source>
</evidence>
<gene>
    <name evidence="5" type="ORF">BIW11_11435</name>
</gene>
<dbReference type="Pfam" id="PF07923">
    <property type="entry name" value="N1221"/>
    <property type="match status" value="1"/>
</dbReference>
<comment type="caution">
    <text evidence="5">The sequence shown here is derived from an EMBL/GenBank/DDBJ whole genome shotgun (WGS) entry which is preliminary data.</text>
</comment>